<keyword evidence="2" id="KW-0472">Membrane</keyword>
<reference evidence="4" key="1">
    <citation type="submission" date="2016-10" db="EMBL/GenBank/DDBJ databases">
        <authorList>
            <person name="Varghese N."/>
            <person name="Submissions S."/>
        </authorList>
    </citation>
    <scope>NUCLEOTIDE SEQUENCE [LARGE SCALE GENOMIC DNA]</scope>
    <source>
        <strain evidence="4">PL19</strain>
    </source>
</reference>
<feature type="compositionally biased region" description="Gly residues" evidence="1">
    <location>
        <begin position="217"/>
        <end position="232"/>
    </location>
</feature>
<feature type="compositionally biased region" description="Low complexity" evidence="1">
    <location>
        <begin position="251"/>
        <end position="271"/>
    </location>
</feature>
<feature type="compositionally biased region" description="Low complexity" evidence="1">
    <location>
        <begin position="90"/>
        <end position="101"/>
    </location>
</feature>
<gene>
    <name evidence="3" type="ORF">SAMN05192584_115109</name>
</gene>
<evidence type="ECO:0000256" key="2">
    <source>
        <dbReference type="SAM" id="Phobius"/>
    </source>
</evidence>
<keyword evidence="4" id="KW-1185">Reference proteome</keyword>
<dbReference type="Proteomes" id="UP000198928">
    <property type="component" value="Unassembled WGS sequence"/>
</dbReference>
<sequence length="340" mass="34891">MTDRRRRAAPETSTGIPTVTAPGPLRLRPLTGPSPSGLPLPGSFGGPHSDGPHSSDGRLSRGREEDNPFAAPPEGRPEQPWRPRGPQGADPSGSSGSSDSPDSPRGDGDGDGRGGDRPEGSSPDWGRRWSSRQPGRQSGGFGSGGRPEQNGGQGGAPGGMRWDPTDPVQRRARYALVIGGWGLIFAFFGLPWLAVPLGALAVYWGVGAIRGKPGAGGGTDGGADGGTGGGAETGRAAARPEDVAGADRSTAPEPGAGRAPAPAGPEAGRSGRPQLAAAVTGLVTGILALLIIAAQFTVQLVYRDYFVCVEDALTNSSRQACERHLPEQLRPLFGEPEREE</sequence>
<protein>
    <recommendedName>
        <fullName evidence="5">Integral membrane protein</fullName>
    </recommendedName>
</protein>
<feature type="compositionally biased region" description="Basic and acidic residues" evidence="1">
    <location>
        <begin position="50"/>
        <end position="66"/>
    </location>
</feature>
<dbReference type="RefSeq" id="WP_093851146.1">
    <property type="nucleotide sequence ID" value="NZ_FOSG01000015.1"/>
</dbReference>
<feature type="region of interest" description="Disordered" evidence="1">
    <location>
        <begin position="1"/>
        <end position="165"/>
    </location>
</feature>
<name>A0A1I4G885_9ACTN</name>
<feature type="region of interest" description="Disordered" evidence="1">
    <location>
        <begin position="217"/>
        <end position="271"/>
    </location>
</feature>
<accession>A0A1I4G885</accession>
<dbReference type="OrthoDB" id="4337297at2"/>
<feature type="compositionally biased region" description="Basic and acidic residues" evidence="1">
    <location>
        <begin position="102"/>
        <end position="119"/>
    </location>
</feature>
<organism evidence="3 4">
    <name type="scientific">Streptomyces pini</name>
    <dbReference type="NCBI Taxonomy" id="1520580"/>
    <lineage>
        <taxon>Bacteria</taxon>
        <taxon>Bacillati</taxon>
        <taxon>Actinomycetota</taxon>
        <taxon>Actinomycetes</taxon>
        <taxon>Kitasatosporales</taxon>
        <taxon>Streptomycetaceae</taxon>
        <taxon>Streptomyces</taxon>
    </lineage>
</organism>
<evidence type="ECO:0000313" key="3">
    <source>
        <dbReference type="EMBL" id="SFL25331.1"/>
    </source>
</evidence>
<keyword evidence="2" id="KW-0812">Transmembrane</keyword>
<keyword evidence="2" id="KW-1133">Transmembrane helix</keyword>
<feature type="transmembrane region" description="Helical" evidence="2">
    <location>
        <begin position="275"/>
        <end position="294"/>
    </location>
</feature>
<dbReference type="EMBL" id="FOSG01000015">
    <property type="protein sequence ID" value="SFL25331.1"/>
    <property type="molecule type" value="Genomic_DNA"/>
</dbReference>
<feature type="compositionally biased region" description="Gly residues" evidence="1">
    <location>
        <begin position="137"/>
        <end position="158"/>
    </location>
</feature>
<feature type="compositionally biased region" description="Low complexity" evidence="1">
    <location>
        <begin position="22"/>
        <end position="42"/>
    </location>
</feature>
<feature type="transmembrane region" description="Helical" evidence="2">
    <location>
        <begin position="174"/>
        <end position="194"/>
    </location>
</feature>
<evidence type="ECO:0000256" key="1">
    <source>
        <dbReference type="SAM" id="MobiDB-lite"/>
    </source>
</evidence>
<dbReference type="AlphaFoldDB" id="A0A1I4G885"/>
<evidence type="ECO:0000313" key="4">
    <source>
        <dbReference type="Proteomes" id="UP000198928"/>
    </source>
</evidence>
<proteinExistence type="predicted"/>
<evidence type="ECO:0008006" key="5">
    <source>
        <dbReference type="Google" id="ProtNLM"/>
    </source>
</evidence>